<evidence type="ECO:0000313" key="3">
    <source>
        <dbReference type="EMBL" id="EGO30966.1"/>
    </source>
</evidence>
<feature type="compositionally biased region" description="Basic and acidic residues" evidence="1">
    <location>
        <begin position="169"/>
        <end position="181"/>
    </location>
</feature>
<name>F8NFZ6_SERL9</name>
<dbReference type="EMBL" id="GL945428">
    <property type="protein sequence ID" value="EGO30966.1"/>
    <property type="molecule type" value="Genomic_DNA"/>
</dbReference>
<proteinExistence type="predicted"/>
<dbReference type="RefSeq" id="XP_007312850.1">
    <property type="nucleotide sequence ID" value="XM_007312788.1"/>
</dbReference>
<dbReference type="AlphaFoldDB" id="F8NFZ6"/>
<dbReference type="GO" id="GO:0003735">
    <property type="term" value="F:structural constituent of ribosome"/>
    <property type="evidence" value="ECO:0007669"/>
    <property type="project" value="InterPro"/>
</dbReference>
<dbReference type="PANTHER" id="PTHR13490:SF0">
    <property type="entry name" value="SMALL RIBOSOMAL SUBUNIT PROTEIN MS35"/>
    <property type="match status" value="1"/>
</dbReference>
<dbReference type="InterPro" id="IPR039848">
    <property type="entry name" value="Ribosomal_mS35_mt"/>
</dbReference>
<dbReference type="GO" id="GO:0032543">
    <property type="term" value="P:mitochondrial translation"/>
    <property type="evidence" value="ECO:0007669"/>
    <property type="project" value="InterPro"/>
</dbReference>
<dbReference type="InterPro" id="IPR019349">
    <property type="entry name" value="Ribosomal_mS35_mit"/>
</dbReference>
<reference evidence="3" key="1">
    <citation type="submission" date="2011-04" db="EMBL/GenBank/DDBJ databases">
        <title>Evolution of plant cell wall degrading machinery underlies the functional diversity of forest fungi.</title>
        <authorList>
            <consortium name="US DOE Joint Genome Institute (JGI-PGF)"/>
            <person name="Eastwood D.C."/>
            <person name="Floudas D."/>
            <person name="Binder M."/>
            <person name="Majcherczyk A."/>
            <person name="Schneider P."/>
            <person name="Aerts A."/>
            <person name="Asiegbu F.O."/>
            <person name="Baker S.E."/>
            <person name="Barry K."/>
            <person name="Bendiksby M."/>
            <person name="Blumentritt M."/>
            <person name="Coutinho P.M."/>
            <person name="Cullen D."/>
            <person name="Cullen D."/>
            <person name="Gathman A."/>
            <person name="Goodell B."/>
            <person name="Henrissat B."/>
            <person name="Ihrmark K."/>
            <person name="Kauserud H."/>
            <person name="Kohler A."/>
            <person name="LaButti K."/>
            <person name="Lapidus A."/>
            <person name="Lavin J.L."/>
            <person name="Lee Y.-H."/>
            <person name="Lindquist E."/>
            <person name="Lilly W."/>
            <person name="Lucas S."/>
            <person name="Morin E."/>
            <person name="Murat C."/>
            <person name="Oguiza J.A."/>
            <person name="Park J."/>
            <person name="Pisabarro A.G."/>
            <person name="Riley R."/>
            <person name="Rosling A."/>
            <person name="Salamov A."/>
            <person name="Schmidt O."/>
            <person name="Schmutz J."/>
            <person name="Skrede I."/>
            <person name="Stenlid J."/>
            <person name="Wiebenga A."/>
            <person name="Xie X."/>
            <person name="Kues U."/>
            <person name="Hibbett D.S."/>
            <person name="Hoffmeister D."/>
            <person name="Hogberg N."/>
            <person name="Martin F."/>
            <person name="Grigoriev I.V."/>
            <person name="Watkinson S.C."/>
        </authorList>
    </citation>
    <scope>NUCLEOTIDE SEQUENCE</scope>
    <source>
        <strain evidence="3">S7.9</strain>
    </source>
</reference>
<protein>
    <recommendedName>
        <fullName evidence="2">Small ribosomal subunit protein mS35 mitochondrial conserved domain-containing protein</fullName>
    </recommendedName>
</protein>
<organism>
    <name type="scientific">Serpula lacrymans var. lacrymans (strain S7.9)</name>
    <name type="common">Dry rot fungus</name>
    <dbReference type="NCBI Taxonomy" id="578457"/>
    <lineage>
        <taxon>Eukaryota</taxon>
        <taxon>Fungi</taxon>
        <taxon>Dikarya</taxon>
        <taxon>Basidiomycota</taxon>
        <taxon>Agaricomycotina</taxon>
        <taxon>Agaricomycetes</taxon>
        <taxon>Agaricomycetidae</taxon>
        <taxon>Boletales</taxon>
        <taxon>Coniophorineae</taxon>
        <taxon>Serpulaceae</taxon>
        <taxon>Serpula</taxon>
    </lineage>
</organism>
<dbReference type="GeneID" id="18810064"/>
<dbReference type="Pfam" id="PF10213">
    <property type="entry name" value="MRP-S28"/>
    <property type="match status" value="1"/>
</dbReference>
<accession>F8NFZ6</accession>
<dbReference type="KEGG" id="sla:SERLADRAFT_364698"/>
<dbReference type="GO" id="GO:0005763">
    <property type="term" value="C:mitochondrial small ribosomal subunit"/>
    <property type="evidence" value="ECO:0007669"/>
    <property type="project" value="TreeGrafter"/>
</dbReference>
<dbReference type="Proteomes" id="UP000008064">
    <property type="component" value="Unassembled WGS sequence"/>
</dbReference>
<feature type="compositionally biased region" description="Basic and acidic residues" evidence="1">
    <location>
        <begin position="189"/>
        <end position="203"/>
    </location>
</feature>
<dbReference type="OrthoDB" id="283424at2759"/>
<gene>
    <name evidence="3" type="ORF">SERLADRAFT_364698</name>
</gene>
<feature type="domain" description="Small ribosomal subunit protein mS35 mitochondrial conserved" evidence="2">
    <location>
        <begin position="43"/>
        <end position="197"/>
    </location>
</feature>
<dbReference type="HOGENOM" id="CLU_072379_0_0_1"/>
<feature type="region of interest" description="Disordered" evidence="1">
    <location>
        <begin position="169"/>
        <end position="211"/>
    </location>
</feature>
<dbReference type="PANTHER" id="PTHR13490">
    <property type="entry name" value="MITOCHONDRIAL 28S RIBOSOMAL PROTEIN S28"/>
    <property type="match status" value="1"/>
</dbReference>
<sequence length="211" mass="23713">MLPFKGDDVPIAGHLMFRQQRQYLYYLRLIEHEMPKLVGFRKPFIPPTASTPLIVRSVDFAGEEHPLTAKRAVVVPVAHLPLNGPDAIHKLQILSGVRWTPDPPRDSGFGGDSDAAKHGFIKISCEDFPKSPMNLKWISDVICRLVTEANCQKSDKFTDVPVDTRHLEAKARKAKKGDHVRGRGNSRPTIRDFPQEWLPKPEGDATPIRTP</sequence>
<evidence type="ECO:0000256" key="1">
    <source>
        <dbReference type="SAM" id="MobiDB-lite"/>
    </source>
</evidence>
<evidence type="ECO:0000259" key="2">
    <source>
        <dbReference type="Pfam" id="PF10213"/>
    </source>
</evidence>